<keyword evidence="1" id="KW-0812">Transmembrane</keyword>
<dbReference type="Proteomes" id="UP000003639">
    <property type="component" value="Unassembled WGS sequence"/>
</dbReference>
<organism evidence="2 3">
    <name type="scientific">Pseudoflavonifractor capillosus ATCC 29799</name>
    <dbReference type="NCBI Taxonomy" id="411467"/>
    <lineage>
        <taxon>Bacteria</taxon>
        <taxon>Bacillati</taxon>
        <taxon>Bacillota</taxon>
        <taxon>Clostridia</taxon>
        <taxon>Eubacteriales</taxon>
        <taxon>Oscillospiraceae</taxon>
        <taxon>Pseudoflavonifractor</taxon>
    </lineage>
</organism>
<keyword evidence="1" id="KW-0472">Membrane</keyword>
<reference evidence="2 3" key="2">
    <citation type="submission" date="2007-06" db="EMBL/GenBank/DDBJ databases">
        <title>Draft genome sequence of Pseudoflavonifractor capillosus ATCC 29799.</title>
        <authorList>
            <person name="Sudarsanam P."/>
            <person name="Ley R."/>
            <person name="Guruge J."/>
            <person name="Turnbaugh P.J."/>
            <person name="Mahowald M."/>
            <person name="Liep D."/>
            <person name="Gordon J."/>
        </authorList>
    </citation>
    <scope>NUCLEOTIDE SEQUENCE [LARGE SCALE GENOMIC DNA]</scope>
    <source>
        <strain evidence="2 3">ATCC 29799</strain>
    </source>
</reference>
<keyword evidence="1" id="KW-1133">Transmembrane helix</keyword>
<dbReference type="eggNOG" id="ENOG5032R5B">
    <property type="taxonomic scope" value="Bacteria"/>
</dbReference>
<dbReference type="EMBL" id="AAXG02000015">
    <property type="protein sequence ID" value="EDM99651.1"/>
    <property type="molecule type" value="Genomic_DNA"/>
</dbReference>
<sequence>MTLEKNRYSAAMDKLHVTPEEREQLLERALERAQQQKTAPRAVRTCRRWAPLAAAACICLVLAGVMVIPNWSDPAASPPVQVTNPIVQSEDLEALQSAAPFALSVPTELPEGWKVDSASLIMGSLAQVVYTDGTDTITYRMAEGTEDVSGDYNAYPWTEEADLDGVTVTLKGQQEDAVLLAVWTDGQYSYAFSCSAPLTAEQAAAMAGSVAPLE</sequence>
<evidence type="ECO:0000256" key="1">
    <source>
        <dbReference type="SAM" id="Phobius"/>
    </source>
</evidence>
<comment type="caution">
    <text evidence="2">The sequence shown here is derived from an EMBL/GenBank/DDBJ whole genome shotgun (WGS) entry which is preliminary data.</text>
</comment>
<evidence type="ECO:0000313" key="2">
    <source>
        <dbReference type="EMBL" id="EDM99651.1"/>
    </source>
</evidence>
<proteinExistence type="predicted"/>
<dbReference type="STRING" id="411467.BACCAP_02387"/>
<name>A6NVZ4_9FIRM</name>
<gene>
    <name evidence="2" type="ORF">BACCAP_02387</name>
</gene>
<reference evidence="2 3" key="1">
    <citation type="submission" date="2007-04" db="EMBL/GenBank/DDBJ databases">
        <authorList>
            <person name="Fulton L."/>
            <person name="Clifton S."/>
            <person name="Fulton B."/>
            <person name="Xu J."/>
            <person name="Minx P."/>
            <person name="Pepin K.H."/>
            <person name="Johnson M."/>
            <person name="Thiruvilangam P."/>
            <person name="Bhonagiri V."/>
            <person name="Nash W.E."/>
            <person name="Mardis E.R."/>
            <person name="Wilson R.K."/>
        </authorList>
    </citation>
    <scope>NUCLEOTIDE SEQUENCE [LARGE SCALE GENOMIC DNA]</scope>
    <source>
        <strain evidence="2 3">ATCC 29799</strain>
    </source>
</reference>
<protein>
    <recommendedName>
        <fullName evidence="4">DUF4367 domain-containing protein</fullName>
    </recommendedName>
</protein>
<accession>A6NVZ4</accession>
<evidence type="ECO:0008006" key="4">
    <source>
        <dbReference type="Google" id="ProtNLM"/>
    </source>
</evidence>
<keyword evidence="3" id="KW-1185">Reference proteome</keyword>
<evidence type="ECO:0000313" key="3">
    <source>
        <dbReference type="Proteomes" id="UP000003639"/>
    </source>
</evidence>
<dbReference type="AlphaFoldDB" id="A6NVZ4"/>
<feature type="transmembrane region" description="Helical" evidence="1">
    <location>
        <begin position="49"/>
        <end position="71"/>
    </location>
</feature>